<evidence type="ECO:0000313" key="2">
    <source>
        <dbReference type="EMBL" id="SKA93041.1"/>
    </source>
</evidence>
<keyword evidence="3" id="KW-1185">Reference proteome</keyword>
<dbReference type="OrthoDB" id="384721at2"/>
<dbReference type="InterPro" id="IPR030395">
    <property type="entry name" value="GP_PDE_dom"/>
</dbReference>
<feature type="domain" description="GP-PDE" evidence="1">
    <location>
        <begin position="2"/>
        <end position="238"/>
    </location>
</feature>
<dbReference type="STRING" id="1147123.SAMN05443428_11341"/>
<evidence type="ECO:0000259" key="1">
    <source>
        <dbReference type="PROSITE" id="PS51704"/>
    </source>
</evidence>
<organism evidence="2 3">
    <name type="scientific">Caloramator quimbayensis</name>
    <dbReference type="NCBI Taxonomy" id="1147123"/>
    <lineage>
        <taxon>Bacteria</taxon>
        <taxon>Bacillati</taxon>
        <taxon>Bacillota</taxon>
        <taxon>Clostridia</taxon>
        <taxon>Eubacteriales</taxon>
        <taxon>Clostridiaceae</taxon>
        <taxon>Caloramator</taxon>
    </lineage>
</organism>
<dbReference type="PROSITE" id="PS51704">
    <property type="entry name" value="GP_PDE"/>
    <property type="match status" value="1"/>
</dbReference>
<sequence length="243" mass="28339">MTVNFAHRGASGYYPENTMLSFKKAIEMGCTGIETDVQMTRDGSLILMHDERVDRTTNGTGFVKDFSFDDIRKLDAGGFFSKEFAGEKVPAIEELIELVKDKDIVINFEIKSGIIIYDKIEEKLIDTIYKYGIEKKVILSSFNHYSMVMCKRLSKEIKTGLLYMEGIYRPERYCRFVGADALHPYFYTLRKEVIDEIKRENVMINTFTVNEERYMKYLLKEKIDGIITNYPDKLKKLMEESHE</sequence>
<dbReference type="GO" id="GO:0008081">
    <property type="term" value="F:phosphoric diester hydrolase activity"/>
    <property type="evidence" value="ECO:0007669"/>
    <property type="project" value="InterPro"/>
</dbReference>
<reference evidence="3" key="1">
    <citation type="submission" date="2017-02" db="EMBL/GenBank/DDBJ databases">
        <authorList>
            <person name="Varghese N."/>
            <person name="Submissions S."/>
        </authorList>
    </citation>
    <scope>NUCLEOTIDE SEQUENCE [LARGE SCALE GENOMIC DNA]</scope>
    <source>
        <strain evidence="3">USBA 833</strain>
    </source>
</reference>
<protein>
    <submittedName>
        <fullName evidence="2">Glycerophosphoryl diester phosphodiesterase</fullName>
    </submittedName>
</protein>
<dbReference type="PANTHER" id="PTHR46211">
    <property type="entry name" value="GLYCEROPHOSPHORYL DIESTER PHOSPHODIESTERASE"/>
    <property type="match status" value="1"/>
</dbReference>
<dbReference type="Pfam" id="PF03009">
    <property type="entry name" value="GDPD"/>
    <property type="match status" value="1"/>
</dbReference>
<dbReference type="EMBL" id="FUYH01000013">
    <property type="protein sequence ID" value="SKA93041.1"/>
    <property type="molecule type" value="Genomic_DNA"/>
</dbReference>
<dbReference type="RefSeq" id="WP_143287275.1">
    <property type="nucleotide sequence ID" value="NZ_FUYH01000013.1"/>
</dbReference>
<dbReference type="AlphaFoldDB" id="A0A1T4XVG3"/>
<gene>
    <name evidence="2" type="ORF">SAMN05443428_11341</name>
</gene>
<accession>A0A1T4XVG3</accession>
<dbReference type="CDD" id="cd08563">
    <property type="entry name" value="GDPD_TtGDE_like"/>
    <property type="match status" value="1"/>
</dbReference>
<dbReference type="PANTHER" id="PTHR46211:SF1">
    <property type="entry name" value="GLYCEROPHOSPHODIESTER PHOSPHODIESTERASE, CYTOPLASMIC"/>
    <property type="match status" value="1"/>
</dbReference>
<proteinExistence type="predicted"/>
<dbReference type="Proteomes" id="UP000190105">
    <property type="component" value="Unassembled WGS sequence"/>
</dbReference>
<dbReference type="InterPro" id="IPR017946">
    <property type="entry name" value="PLC-like_Pdiesterase_TIM-brl"/>
</dbReference>
<name>A0A1T4XVG3_9CLOT</name>
<evidence type="ECO:0000313" key="3">
    <source>
        <dbReference type="Proteomes" id="UP000190105"/>
    </source>
</evidence>
<dbReference type="Gene3D" id="3.20.20.190">
    <property type="entry name" value="Phosphatidylinositol (PI) phosphodiesterase"/>
    <property type="match status" value="1"/>
</dbReference>
<dbReference type="GO" id="GO:0006629">
    <property type="term" value="P:lipid metabolic process"/>
    <property type="evidence" value="ECO:0007669"/>
    <property type="project" value="InterPro"/>
</dbReference>
<dbReference type="SUPFAM" id="SSF51695">
    <property type="entry name" value="PLC-like phosphodiesterases"/>
    <property type="match status" value="1"/>
</dbReference>